<dbReference type="Proteomes" id="UP000050164">
    <property type="component" value="Unassembled WGS sequence"/>
</dbReference>
<dbReference type="EMBL" id="CNFT01001316">
    <property type="protein sequence ID" value="CKT15104.1"/>
    <property type="molecule type" value="Genomic_DNA"/>
</dbReference>
<reference evidence="1 2" key="1">
    <citation type="submission" date="2015-03" db="EMBL/GenBank/DDBJ databases">
        <authorList>
            <consortium name="Pathogen Informatics"/>
        </authorList>
    </citation>
    <scope>NUCLEOTIDE SEQUENCE [LARGE SCALE GENOMIC DNA]</scope>
    <source>
        <strain evidence="1 2">Bir 185</strain>
    </source>
</reference>
<protein>
    <submittedName>
        <fullName evidence="1">Uncharacterized protein</fullName>
    </submittedName>
</protein>
<organism evidence="1 2">
    <name type="scientific">Mycobacterium tuberculosis</name>
    <dbReference type="NCBI Taxonomy" id="1773"/>
    <lineage>
        <taxon>Bacteria</taxon>
        <taxon>Bacillati</taxon>
        <taxon>Actinomycetota</taxon>
        <taxon>Actinomycetes</taxon>
        <taxon>Mycobacteriales</taxon>
        <taxon>Mycobacteriaceae</taxon>
        <taxon>Mycobacterium</taxon>
        <taxon>Mycobacterium tuberculosis complex</taxon>
    </lineage>
</organism>
<sequence>MGLPCPVGDLSDRQRVGVGVTLSLGERAEPATGVADVGEVDVTVDHKGHLVADDIAAQRISQCGNGFQRRTVGGGKRQILAVGAAGGRTLRRSQGGKHIGVNAFRSADRQLVHLLADRFPVTEGAGQVAAHCGIAALSVDRCAQIDPAPGRHVVGLLPRHAHRVDVAGQAGRRIRQRHHMSPHPRVDPRRARLYVFGLRGQPLHHVVAGFGGDRRQLVQSGPGPFGVDMVGRQR</sequence>
<dbReference type="AlphaFoldDB" id="A0A655AIF7"/>
<gene>
    <name evidence="1" type="ORF">ERS027659_04021</name>
</gene>
<evidence type="ECO:0000313" key="1">
    <source>
        <dbReference type="EMBL" id="CKT15104.1"/>
    </source>
</evidence>
<name>A0A655AIF7_MYCTX</name>
<accession>A0A655AIF7</accession>
<proteinExistence type="predicted"/>
<evidence type="ECO:0000313" key="2">
    <source>
        <dbReference type="Proteomes" id="UP000050164"/>
    </source>
</evidence>